<dbReference type="InterPro" id="IPR000719">
    <property type="entry name" value="Prot_kinase_dom"/>
</dbReference>
<evidence type="ECO:0000259" key="6">
    <source>
        <dbReference type="PROSITE" id="PS50011"/>
    </source>
</evidence>
<dbReference type="SUPFAM" id="SSF56112">
    <property type="entry name" value="Protein kinase-like (PK-like)"/>
    <property type="match status" value="1"/>
</dbReference>
<sequence>MQQVGKYQLVRKLATGGMAEVYLAKAAGPRGFEKTLVLKRILPHLAEEPTFVEMFLSEAMLAARLTHPHIVQIFDFGEADGAYFLAMEYIDGPSLRTLIKRAAAQGLPLPTTLCARMVSHACEGLAFAHDFIDPDTGKPLGLIHRDISPDNILLTRQGAAKVVDFGIAKAADQGHRTASGVIKGKISYMPPEQLRAEELDRRVDVYALGVVLYELLTARKPHQSTSDVGLMQSILFEPAVPVTTHRPDLPEALRHILSRALSKEREQRYPDCLAFQSDLEDYILSAGKPVTAQQVAQLITQVLSTELPSVPLATPTPNGPQAPGTPTHTPHPARLGLDHDTSDIEPTMQSPRSIPTRMETPRPSSLEASLLAAITPPSEHLPSGTRIHAAAPAPVTAKQAPDSQTTKVQTPRPLRSPVQPLPVAKPSASKAVEARRETAPDKSHGAGRWVLGVCVAALLLGGGGVLLVKTSSAPERQGPPAVASRPEVPPAAETTPPRQAEPPTESPGAGNNPAPAVAEAPPAGTQDAPAEQRPTPPPEPQVAAPPEEQAKLVSPEPEAEPTPATPEPIAEKTVPAPAKPAAQDPKRAAPRAKSTAKGILELRIRPYAVVYVDGKKVGETPLAPLELPAGRHNVRLVNEESGEKKFEVEIEPNKPYLLKFNFLD</sequence>
<dbReference type="InterPro" id="IPR011009">
    <property type="entry name" value="Kinase-like_dom_sf"/>
</dbReference>
<dbReference type="Gene3D" id="1.10.510.10">
    <property type="entry name" value="Transferase(Phosphotransferase) domain 1"/>
    <property type="match status" value="1"/>
</dbReference>
<accession>A0A250IVJ7</accession>
<dbReference type="InterPro" id="IPR008266">
    <property type="entry name" value="Tyr_kinase_AS"/>
</dbReference>
<feature type="region of interest" description="Disordered" evidence="5">
    <location>
        <begin position="471"/>
        <end position="594"/>
    </location>
</feature>
<proteinExistence type="predicted"/>
<reference evidence="7 8" key="1">
    <citation type="submission" date="2017-06" db="EMBL/GenBank/DDBJ databases">
        <title>Sequencing and comparative analysis of myxobacterial genomes.</title>
        <authorList>
            <person name="Rupp O."/>
            <person name="Goesmann A."/>
            <person name="Sogaard-Andersen L."/>
        </authorList>
    </citation>
    <scope>NUCLEOTIDE SEQUENCE [LARGE SCALE GENOMIC DNA]</scope>
    <source>
        <strain evidence="7 8">DSM 52655</strain>
    </source>
</reference>
<evidence type="ECO:0000313" key="7">
    <source>
        <dbReference type="EMBL" id="ATB34946.1"/>
    </source>
</evidence>
<dbReference type="AlphaFoldDB" id="A0A250IVJ7"/>
<keyword evidence="7" id="KW-0723">Serine/threonine-protein kinase</keyword>
<feature type="region of interest" description="Disordered" evidence="5">
    <location>
        <begin position="393"/>
        <end position="445"/>
    </location>
</feature>
<evidence type="ECO:0000256" key="1">
    <source>
        <dbReference type="ARBA" id="ARBA00022679"/>
    </source>
</evidence>
<evidence type="ECO:0000256" key="2">
    <source>
        <dbReference type="ARBA" id="ARBA00022741"/>
    </source>
</evidence>
<gene>
    <name evidence="7" type="ORF">CYFUS_000358</name>
</gene>
<keyword evidence="4" id="KW-0067">ATP-binding</keyword>
<dbReference type="Gene3D" id="3.30.200.20">
    <property type="entry name" value="Phosphorylase Kinase, domain 1"/>
    <property type="match status" value="1"/>
</dbReference>
<dbReference type="GO" id="GO:0005524">
    <property type="term" value="F:ATP binding"/>
    <property type="evidence" value="ECO:0007669"/>
    <property type="project" value="UniProtKB-KW"/>
</dbReference>
<evidence type="ECO:0000256" key="4">
    <source>
        <dbReference type="ARBA" id="ARBA00022840"/>
    </source>
</evidence>
<organism evidence="7 8">
    <name type="scientific">Cystobacter fuscus</name>
    <dbReference type="NCBI Taxonomy" id="43"/>
    <lineage>
        <taxon>Bacteria</taxon>
        <taxon>Pseudomonadati</taxon>
        <taxon>Myxococcota</taxon>
        <taxon>Myxococcia</taxon>
        <taxon>Myxococcales</taxon>
        <taxon>Cystobacterineae</taxon>
        <taxon>Archangiaceae</taxon>
        <taxon>Cystobacter</taxon>
    </lineage>
</organism>
<keyword evidence="1" id="KW-0808">Transferase</keyword>
<dbReference type="Pfam" id="PF08308">
    <property type="entry name" value="PEGA"/>
    <property type="match status" value="1"/>
</dbReference>
<feature type="region of interest" description="Disordered" evidence="5">
    <location>
        <begin position="309"/>
        <end position="361"/>
    </location>
</feature>
<dbReference type="InterPro" id="IPR013229">
    <property type="entry name" value="PEGA"/>
</dbReference>
<feature type="compositionally biased region" description="Low complexity" evidence="5">
    <location>
        <begin position="507"/>
        <end position="533"/>
    </location>
</feature>
<keyword evidence="2" id="KW-0547">Nucleotide-binding</keyword>
<protein>
    <submittedName>
        <fullName evidence="7">Serine/threonine protein kinase</fullName>
    </submittedName>
</protein>
<dbReference type="Proteomes" id="UP000217257">
    <property type="component" value="Chromosome"/>
</dbReference>
<dbReference type="PROSITE" id="PS50011">
    <property type="entry name" value="PROTEIN_KINASE_DOM"/>
    <property type="match status" value="1"/>
</dbReference>
<name>A0A250IVJ7_9BACT</name>
<dbReference type="PANTHER" id="PTHR43289">
    <property type="entry name" value="MITOGEN-ACTIVATED PROTEIN KINASE KINASE KINASE 20-RELATED"/>
    <property type="match status" value="1"/>
</dbReference>
<dbReference type="KEGG" id="cfus:CYFUS_000358"/>
<dbReference type="CDD" id="cd14014">
    <property type="entry name" value="STKc_PknB_like"/>
    <property type="match status" value="1"/>
</dbReference>
<dbReference type="PROSITE" id="PS00109">
    <property type="entry name" value="PROTEIN_KINASE_TYR"/>
    <property type="match status" value="1"/>
</dbReference>
<feature type="compositionally biased region" description="Low complexity" evidence="5">
    <location>
        <begin position="319"/>
        <end position="333"/>
    </location>
</feature>
<dbReference type="RefSeq" id="WP_095983638.1">
    <property type="nucleotide sequence ID" value="NZ_CP022098.1"/>
</dbReference>
<dbReference type="EMBL" id="CP022098">
    <property type="protein sequence ID" value="ATB34946.1"/>
    <property type="molecule type" value="Genomic_DNA"/>
</dbReference>
<dbReference type="Pfam" id="PF00069">
    <property type="entry name" value="Pkinase"/>
    <property type="match status" value="1"/>
</dbReference>
<feature type="compositionally biased region" description="Basic and acidic residues" evidence="5">
    <location>
        <begin position="432"/>
        <end position="444"/>
    </location>
</feature>
<evidence type="ECO:0000256" key="5">
    <source>
        <dbReference type="SAM" id="MobiDB-lite"/>
    </source>
</evidence>
<evidence type="ECO:0000313" key="8">
    <source>
        <dbReference type="Proteomes" id="UP000217257"/>
    </source>
</evidence>
<feature type="domain" description="Protein kinase" evidence="6">
    <location>
        <begin position="7"/>
        <end position="283"/>
    </location>
</feature>
<dbReference type="PANTHER" id="PTHR43289:SF6">
    <property type="entry name" value="SERINE_THREONINE-PROTEIN KINASE NEKL-3"/>
    <property type="match status" value="1"/>
</dbReference>
<dbReference type="GO" id="GO:0004674">
    <property type="term" value="F:protein serine/threonine kinase activity"/>
    <property type="evidence" value="ECO:0007669"/>
    <property type="project" value="UniProtKB-KW"/>
</dbReference>
<keyword evidence="3 7" id="KW-0418">Kinase</keyword>
<evidence type="ECO:0000256" key="3">
    <source>
        <dbReference type="ARBA" id="ARBA00022777"/>
    </source>
</evidence>